<dbReference type="GO" id="GO:0003677">
    <property type="term" value="F:DNA binding"/>
    <property type="evidence" value="ECO:0007669"/>
    <property type="project" value="InterPro"/>
</dbReference>
<dbReference type="EMBL" id="CP003221">
    <property type="protein sequence ID" value="EGJ51887.1"/>
    <property type="molecule type" value="Genomic_DNA"/>
</dbReference>
<dbReference type="InterPro" id="IPR007492">
    <property type="entry name" value="LytTR_DNA-bd_dom"/>
</dbReference>
<dbReference type="Proteomes" id="UP000007844">
    <property type="component" value="Chromosome"/>
</dbReference>
<dbReference type="PROSITE" id="PS50930">
    <property type="entry name" value="HTH_LYTTR"/>
    <property type="match status" value="1"/>
</dbReference>
<name>F3YYR1_DESAF</name>
<dbReference type="SMART" id="SM00448">
    <property type="entry name" value="REC"/>
    <property type="match status" value="1"/>
</dbReference>
<dbReference type="Gene3D" id="3.40.50.2300">
    <property type="match status" value="1"/>
</dbReference>
<dbReference type="GO" id="GO:0000156">
    <property type="term" value="F:phosphorelay response regulator activity"/>
    <property type="evidence" value="ECO:0007669"/>
    <property type="project" value="InterPro"/>
</dbReference>
<proteinExistence type="predicted"/>
<feature type="domain" description="HTH LytTR-type" evidence="3">
    <location>
        <begin position="161"/>
        <end position="269"/>
    </location>
</feature>
<dbReference type="HOGENOM" id="CLU_000445_14_1_7"/>
<dbReference type="PROSITE" id="PS50110">
    <property type="entry name" value="RESPONSE_REGULATORY"/>
    <property type="match status" value="1"/>
</dbReference>
<dbReference type="eggNOG" id="COG3279">
    <property type="taxonomic scope" value="Bacteria"/>
</dbReference>
<dbReference type="InterPro" id="IPR001789">
    <property type="entry name" value="Sig_transdc_resp-reg_receiver"/>
</dbReference>
<dbReference type="SMART" id="SM00850">
    <property type="entry name" value="LytTR"/>
    <property type="match status" value="1"/>
</dbReference>
<evidence type="ECO:0000313" key="4">
    <source>
        <dbReference type="EMBL" id="EGJ51887.1"/>
    </source>
</evidence>
<sequence length="270" mass="30395">MDKSGTCPYTLPMTLRCIIADDEPPARDELAWLLSRQEGVELVDSVASATKAMESIHAHAPDVAFVDIHMPGKDGFHVLIEAAAMERPPLVVFVTAYDQYAVKAFEENAADYLLKPVSEERLIRTVERLRHKLREHGRPGEDLRRLLATLGLEPQAGPAPIAVERAGRIALLNPKEVFFLRLDGRRVMVHTQDAALPCAGPQTLDRLEERLTPRNFFRVNRAVLVNLGRIREFSPWFNGKYNLIMADHIGTEITVSRSRARSFKERLGLN</sequence>
<gene>
    <name evidence="4" type="ORF">Desaf_3609</name>
</gene>
<dbReference type="Pfam" id="PF04397">
    <property type="entry name" value="LytTR"/>
    <property type="match status" value="1"/>
</dbReference>
<dbReference type="KEGG" id="daf:Desaf_3609"/>
<dbReference type="CDD" id="cd17532">
    <property type="entry name" value="REC_LytTR_AlgR-like"/>
    <property type="match status" value="1"/>
</dbReference>
<dbReference type="AlphaFoldDB" id="F3YYR1"/>
<feature type="domain" description="Response regulatory" evidence="2">
    <location>
        <begin position="16"/>
        <end position="130"/>
    </location>
</feature>
<dbReference type="SUPFAM" id="SSF52172">
    <property type="entry name" value="CheY-like"/>
    <property type="match status" value="1"/>
</dbReference>
<dbReference type="InterPro" id="IPR046947">
    <property type="entry name" value="LytR-like"/>
</dbReference>
<organism evidence="4 5">
    <name type="scientific">Desulfocurvibacter africanus subsp. africanus str. Walvis Bay</name>
    <dbReference type="NCBI Taxonomy" id="690850"/>
    <lineage>
        <taxon>Bacteria</taxon>
        <taxon>Pseudomonadati</taxon>
        <taxon>Thermodesulfobacteriota</taxon>
        <taxon>Desulfovibrionia</taxon>
        <taxon>Desulfovibrionales</taxon>
        <taxon>Desulfovibrionaceae</taxon>
        <taxon>Desulfocurvibacter</taxon>
    </lineage>
</organism>
<evidence type="ECO:0000256" key="1">
    <source>
        <dbReference type="PROSITE-ProRule" id="PRU00169"/>
    </source>
</evidence>
<dbReference type="Gene3D" id="2.40.50.1020">
    <property type="entry name" value="LytTr DNA-binding domain"/>
    <property type="match status" value="1"/>
</dbReference>
<accession>F3YYR1</accession>
<dbReference type="InterPro" id="IPR011006">
    <property type="entry name" value="CheY-like_superfamily"/>
</dbReference>
<evidence type="ECO:0000259" key="3">
    <source>
        <dbReference type="PROSITE" id="PS50930"/>
    </source>
</evidence>
<protein>
    <submittedName>
        <fullName evidence="4">Two component transcriptional regulator, LytTR family</fullName>
    </submittedName>
</protein>
<keyword evidence="5" id="KW-1185">Reference proteome</keyword>
<dbReference type="PANTHER" id="PTHR37299">
    <property type="entry name" value="TRANSCRIPTIONAL REGULATOR-RELATED"/>
    <property type="match status" value="1"/>
</dbReference>
<dbReference type="STRING" id="690850.Desaf_3609"/>
<dbReference type="RefSeq" id="WP_014261500.1">
    <property type="nucleotide sequence ID" value="NC_016629.1"/>
</dbReference>
<feature type="modified residue" description="4-aspartylphosphate" evidence="1">
    <location>
        <position position="67"/>
    </location>
</feature>
<dbReference type="Pfam" id="PF00072">
    <property type="entry name" value="Response_reg"/>
    <property type="match status" value="1"/>
</dbReference>
<reference evidence="4 5" key="1">
    <citation type="journal article" date="2011" name="J. Bacteriol.">
        <title>Genome sequence of the mercury-methylating and pleomorphic Desulfovibrio africanus Strain Walvis Bay.</title>
        <authorList>
            <person name="Brown S.D."/>
            <person name="Wall J.D."/>
            <person name="Kucken A.M."/>
            <person name="Gilmour C.C."/>
            <person name="Podar M."/>
            <person name="Brandt C.C."/>
            <person name="Teshima H."/>
            <person name="Detter J.C."/>
            <person name="Han C.S."/>
            <person name="Land M.L."/>
            <person name="Lucas S."/>
            <person name="Han J."/>
            <person name="Pennacchio L."/>
            <person name="Nolan M."/>
            <person name="Pitluck S."/>
            <person name="Woyke T."/>
            <person name="Goodwin L."/>
            <person name="Palumbo A.V."/>
            <person name="Elias D.A."/>
        </authorList>
    </citation>
    <scope>NUCLEOTIDE SEQUENCE [LARGE SCALE GENOMIC DNA]</scope>
    <source>
        <strain evidence="4 5">Walvis Bay</strain>
    </source>
</reference>
<evidence type="ECO:0000313" key="5">
    <source>
        <dbReference type="Proteomes" id="UP000007844"/>
    </source>
</evidence>
<evidence type="ECO:0000259" key="2">
    <source>
        <dbReference type="PROSITE" id="PS50110"/>
    </source>
</evidence>
<keyword evidence="1" id="KW-0597">Phosphoprotein</keyword>
<dbReference type="PANTHER" id="PTHR37299:SF1">
    <property type="entry name" value="STAGE 0 SPORULATION PROTEIN A HOMOLOG"/>
    <property type="match status" value="1"/>
</dbReference>